<evidence type="ECO:0000256" key="5">
    <source>
        <dbReference type="NCBIfam" id="TIGR01378"/>
    </source>
</evidence>
<evidence type="ECO:0000256" key="2">
    <source>
        <dbReference type="ARBA" id="ARBA00022741"/>
    </source>
</evidence>
<dbReference type="SUPFAM" id="SSF63862">
    <property type="entry name" value="Thiamin pyrophosphokinase, substrate-binding domain"/>
    <property type="match status" value="1"/>
</dbReference>
<dbReference type="InterPro" id="IPR006282">
    <property type="entry name" value="Thi_PPkinase"/>
</dbReference>
<dbReference type="EC" id="2.7.6.2" evidence="5"/>
<keyword evidence="3 7" id="KW-0418">Kinase</keyword>
<dbReference type="GO" id="GO:0006772">
    <property type="term" value="P:thiamine metabolic process"/>
    <property type="evidence" value="ECO:0007669"/>
    <property type="project" value="UniProtKB-UniRule"/>
</dbReference>
<dbReference type="CDD" id="cd07995">
    <property type="entry name" value="TPK"/>
    <property type="match status" value="1"/>
</dbReference>
<dbReference type="GO" id="GO:0016301">
    <property type="term" value="F:kinase activity"/>
    <property type="evidence" value="ECO:0007669"/>
    <property type="project" value="UniProtKB-KW"/>
</dbReference>
<dbReference type="AlphaFoldDB" id="A0A1G6SIS9"/>
<dbReference type="OrthoDB" id="9804377at2"/>
<evidence type="ECO:0000313" key="8">
    <source>
        <dbReference type="Proteomes" id="UP000198995"/>
    </source>
</evidence>
<dbReference type="InterPro" id="IPR036371">
    <property type="entry name" value="TPK_B1-bd_sf"/>
</dbReference>
<keyword evidence="4" id="KW-0067">ATP-binding</keyword>
<dbReference type="SUPFAM" id="SSF63999">
    <property type="entry name" value="Thiamin pyrophosphokinase, catalytic domain"/>
    <property type="match status" value="1"/>
</dbReference>
<feature type="domain" description="Thiamin pyrophosphokinase thiamin-binding" evidence="6">
    <location>
        <begin position="155"/>
        <end position="218"/>
    </location>
</feature>
<dbReference type="RefSeq" id="WP_091791005.1">
    <property type="nucleotide sequence ID" value="NZ_FNAF01000001.1"/>
</dbReference>
<dbReference type="Pfam" id="PF04263">
    <property type="entry name" value="TPK_catalytic"/>
    <property type="match status" value="1"/>
</dbReference>
<dbReference type="GO" id="GO:0009229">
    <property type="term" value="P:thiamine diphosphate biosynthetic process"/>
    <property type="evidence" value="ECO:0007669"/>
    <property type="project" value="InterPro"/>
</dbReference>
<dbReference type="InterPro" id="IPR036759">
    <property type="entry name" value="TPK_catalytic_sf"/>
</dbReference>
<dbReference type="EMBL" id="FNAF01000001">
    <property type="protein sequence ID" value="SDD16056.1"/>
    <property type="molecule type" value="Genomic_DNA"/>
</dbReference>
<dbReference type="SMART" id="SM00983">
    <property type="entry name" value="TPK_B1_binding"/>
    <property type="match status" value="1"/>
</dbReference>
<gene>
    <name evidence="7" type="ORF">SAMN04489866_101329</name>
</gene>
<dbReference type="STRING" id="2741.SAMN04489866_101329"/>
<evidence type="ECO:0000256" key="3">
    <source>
        <dbReference type="ARBA" id="ARBA00022777"/>
    </source>
</evidence>
<evidence type="ECO:0000259" key="6">
    <source>
        <dbReference type="SMART" id="SM00983"/>
    </source>
</evidence>
<keyword evidence="8" id="KW-1185">Reference proteome</keyword>
<sequence>MIQLTETLLNPEVTRRGLLITGGRPPSPPLIDQARQCCHFTLCADSGAACLFRMGIFPDLIIGDMDSLAPDIYAELQKSHCQTVVLPTEKDYTDTQVALEWLFDHDYEEVVLLGGTGSRWDHSAGNGFLLTGFGRRNKPIVMWDAVNAMRYISPGHYRVPASDHRLSLVPTDDAGIGLSLSGLYYPLEGADVPFGQSLLISNEFSEPYASIELMRGDAWLFVSRDA</sequence>
<name>A0A1G6SIS9_PEPNI</name>
<proteinExistence type="predicted"/>
<dbReference type="NCBIfam" id="TIGR01378">
    <property type="entry name" value="thi_PPkinase"/>
    <property type="match status" value="1"/>
</dbReference>
<accession>A0A1G6SIS9</accession>
<dbReference type="InterPro" id="IPR007371">
    <property type="entry name" value="TPK_catalytic"/>
</dbReference>
<organism evidence="7 8">
    <name type="scientific">Peptococcus niger</name>
    <dbReference type="NCBI Taxonomy" id="2741"/>
    <lineage>
        <taxon>Bacteria</taxon>
        <taxon>Bacillati</taxon>
        <taxon>Bacillota</taxon>
        <taxon>Clostridia</taxon>
        <taxon>Eubacteriales</taxon>
        <taxon>Peptococcaceae</taxon>
        <taxon>Peptococcus</taxon>
    </lineage>
</organism>
<dbReference type="GO" id="GO:0004788">
    <property type="term" value="F:thiamine diphosphokinase activity"/>
    <property type="evidence" value="ECO:0007669"/>
    <property type="project" value="UniProtKB-UniRule"/>
</dbReference>
<dbReference type="PANTHER" id="PTHR41299">
    <property type="entry name" value="THIAMINE PYROPHOSPHOKINASE"/>
    <property type="match status" value="1"/>
</dbReference>
<protein>
    <recommendedName>
        <fullName evidence="5">Thiamine diphosphokinase</fullName>
        <ecNumber evidence="5">2.7.6.2</ecNumber>
    </recommendedName>
</protein>
<dbReference type="InterPro" id="IPR053149">
    <property type="entry name" value="TPK"/>
</dbReference>
<dbReference type="Pfam" id="PF04265">
    <property type="entry name" value="TPK_B1_binding"/>
    <property type="match status" value="1"/>
</dbReference>
<dbReference type="GO" id="GO:0005524">
    <property type="term" value="F:ATP binding"/>
    <property type="evidence" value="ECO:0007669"/>
    <property type="project" value="UniProtKB-KW"/>
</dbReference>
<keyword evidence="2" id="KW-0547">Nucleotide-binding</keyword>
<dbReference type="PANTHER" id="PTHR41299:SF1">
    <property type="entry name" value="THIAMINE PYROPHOSPHOKINASE"/>
    <property type="match status" value="1"/>
</dbReference>
<dbReference type="GO" id="GO:0030975">
    <property type="term" value="F:thiamine binding"/>
    <property type="evidence" value="ECO:0007669"/>
    <property type="project" value="InterPro"/>
</dbReference>
<reference evidence="7 8" key="1">
    <citation type="submission" date="2016-10" db="EMBL/GenBank/DDBJ databases">
        <authorList>
            <person name="de Groot N.N."/>
        </authorList>
    </citation>
    <scope>NUCLEOTIDE SEQUENCE [LARGE SCALE GENOMIC DNA]</scope>
    <source>
        <strain evidence="7 8">DSM 20475</strain>
    </source>
</reference>
<dbReference type="Proteomes" id="UP000198995">
    <property type="component" value="Unassembled WGS sequence"/>
</dbReference>
<dbReference type="Gene3D" id="3.40.50.10240">
    <property type="entry name" value="Thiamin pyrophosphokinase, catalytic domain"/>
    <property type="match status" value="1"/>
</dbReference>
<dbReference type="InterPro" id="IPR007373">
    <property type="entry name" value="Thiamin_PyroPKinase_B1-bd"/>
</dbReference>
<evidence type="ECO:0000256" key="1">
    <source>
        <dbReference type="ARBA" id="ARBA00022679"/>
    </source>
</evidence>
<evidence type="ECO:0000313" key="7">
    <source>
        <dbReference type="EMBL" id="SDD16056.1"/>
    </source>
</evidence>
<keyword evidence="1" id="KW-0808">Transferase</keyword>
<evidence type="ECO:0000256" key="4">
    <source>
        <dbReference type="ARBA" id="ARBA00022840"/>
    </source>
</evidence>